<dbReference type="GO" id="GO:0016757">
    <property type="term" value="F:glycosyltransferase activity"/>
    <property type="evidence" value="ECO:0007669"/>
    <property type="project" value="UniProtKB-KW"/>
</dbReference>
<dbReference type="PANTHER" id="PTHR22916:SF3">
    <property type="entry name" value="UDP-GLCNAC:BETAGAL BETA-1,3-N-ACETYLGLUCOSAMINYLTRANSFERASE-LIKE PROTEIN 1"/>
    <property type="match status" value="1"/>
</dbReference>
<reference evidence="2 3" key="1">
    <citation type="submission" date="2023-06" db="EMBL/GenBank/DDBJ databases">
        <title>Pelomonas sp. APW6 16S ribosomal RNA gene genome sequencing and assembly.</title>
        <authorList>
            <person name="Woo H."/>
        </authorList>
    </citation>
    <scope>NUCLEOTIDE SEQUENCE [LARGE SCALE GENOMIC DNA]</scope>
    <source>
        <strain evidence="2 3">APW6</strain>
    </source>
</reference>
<protein>
    <submittedName>
        <fullName evidence="2">Glycosyltransferase family A protein</fullName>
        <ecNumber evidence="2">2.4.-.-</ecNumber>
    </submittedName>
</protein>
<organism evidence="2 3">
    <name type="scientific">Roseateles subflavus</name>
    <dbReference type="NCBI Taxonomy" id="3053353"/>
    <lineage>
        <taxon>Bacteria</taxon>
        <taxon>Pseudomonadati</taxon>
        <taxon>Pseudomonadota</taxon>
        <taxon>Betaproteobacteria</taxon>
        <taxon>Burkholderiales</taxon>
        <taxon>Sphaerotilaceae</taxon>
        <taxon>Roseateles</taxon>
    </lineage>
</organism>
<evidence type="ECO:0000313" key="2">
    <source>
        <dbReference type="EMBL" id="MDL5033260.1"/>
    </source>
</evidence>
<gene>
    <name evidence="2" type="ORF">QRD43_15195</name>
</gene>
<keyword evidence="2" id="KW-0808">Transferase</keyword>
<keyword evidence="3" id="KW-1185">Reference proteome</keyword>
<dbReference type="Proteomes" id="UP001238603">
    <property type="component" value="Unassembled WGS sequence"/>
</dbReference>
<dbReference type="RefSeq" id="WP_285983349.1">
    <property type="nucleotide sequence ID" value="NZ_JASVDS010000004.1"/>
</dbReference>
<dbReference type="Pfam" id="PF00535">
    <property type="entry name" value="Glycos_transf_2"/>
    <property type="match status" value="1"/>
</dbReference>
<sequence length="232" mass="27096">MNVKPLVSVIVPVFNQERYIGRCLRSLLNQTLHSEQYEIIVIDDGSTDRTPYALELFHDAIVPLRNERNQGLPASLNRGIRAARGDFIVRVDSDDYVNANFLNILHFFLDQNPRHDAVACDYLLVDDHEQVLERVNCMDEPIACGIMFRKAHLMETGLYDESFHRHEERELRIRFEQKHHIARLELPLYRYRRHDHNITNDLDAMELHRQRLISKHGVDGSTASSAARRSMQ</sequence>
<proteinExistence type="predicted"/>
<dbReference type="EC" id="2.4.-.-" evidence="2"/>
<dbReference type="InterPro" id="IPR001173">
    <property type="entry name" value="Glyco_trans_2-like"/>
</dbReference>
<dbReference type="Gene3D" id="3.90.550.10">
    <property type="entry name" value="Spore Coat Polysaccharide Biosynthesis Protein SpsA, Chain A"/>
    <property type="match status" value="1"/>
</dbReference>
<dbReference type="EMBL" id="JASVDS010000004">
    <property type="protein sequence ID" value="MDL5033260.1"/>
    <property type="molecule type" value="Genomic_DNA"/>
</dbReference>
<dbReference type="SUPFAM" id="SSF53448">
    <property type="entry name" value="Nucleotide-diphospho-sugar transferases"/>
    <property type="match status" value="1"/>
</dbReference>
<accession>A0ABT7LK72</accession>
<evidence type="ECO:0000259" key="1">
    <source>
        <dbReference type="Pfam" id="PF00535"/>
    </source>
</evidence>
<dbReference type="InterPro" id="IPR029044">
    <property type="entry name" value="Nucleotide-diphossugar_trans"/>
</dbReference>
<dbReference type="PANTHER" id="PTHR22916">
    <property type="entry name" value="GLYCOSYLTRANSFERASE"/>
    <property type="match status" value="1"/>
</dbReference>
<feature type="domain" description="Glycosyltransferase 2-like" evidence="1">
    <location>
        <begin position="8"/>
        <end position="118"/>
    </location>
</feature>
<name>A0ABT7LK72_9BURK</name>
<keyword evidence="2" id="KW-0328">Glycosyltransferase</keyword>
<dbReference type="CDD" id="cd00761">
    <property type="entry name" value="Glyco_tranf_GTA_type"/>
    <property type="match status" value="1"/>
</dbReference>
<comment type="caution">
    <text evidence="2">The sequence shown here is derived from an EMBL/GenBank/DDBJ whole genome shotgun (WGS) entry which is preliminary data.</text>
</comment>
<evidence type="ECO:0000313" key="3">
    <source>
        <dbReference type="Proteomes" id="UP001238603"/>
    </source>
</evidence>